<protein>
    <submittedName>
        <fullName evidence="2">Glycosyltransferase</fullName>
    </submittedName>
</protein>
<dbReference type="PANTHER" id="PTHR43685">
    <property type="entry name" value="GLYCOSYLTRANSFERASE"/>
    <property type="match status" value="1"/>
</dbReference>
<dbReference type="Pfam" id="PF00535">
    <property type="entry name" value="Glycos_transf_2"/>
    <property type="match status" value="1"/>
</dbReference>
<dbReference type="Proteomes" id="UP000426027">
    <property type="component" value="Chromosome"/>
</dbReference>
<dbReference type="EMBL" id="CP046566">
    <property type="protein sequence ID" value="QGW27632.1"/>
    <property type="molecule type" value="Genomic_DNA"/>
</dbReference>
<name>A0A6I6GL48_9BACT</name>
<keyword evidence="2" id="KW-0808">Transferase</keyword>
<dbReference type="InterPro" id="IPR001173">
    <property type="entry name" value="Glyco_trans_2-like"/>
</dbReference>
<reference evidence="2 3" key="1">
    <citation type="submission" date="2019-11" db="EMBL/GenBank/DDBJ databases">
        <authorList>
            <person name="Im W.T."/>
        </authorList>
    </citation>
    <scope>NUCLEOTIDE SEQUENCE [LARGE SCALE GENOMIC DNA]</scope>
    <source>
        <strain evidence="2 3">SB-02</strain>
    </source>
</reference>
<dbReference type="PANTHER" id="PTHR43685:SF2">
    <property type="entry name" value="GLYCOSYLTRANSFERASE 2-LIKE DOMAIN-CONTAINING PROTEIN"/>
    <property type="match status" value="1"/>
</dbReference>
<dbReference type="RefSeq" id="WP_157477580.1">
    <property type="nucleotide sequence ID" value="NZ_CP046566.1"/>
</dbReference>
<dbReference type="Gene3D" id="3.90.550.10">
    <property type="entry name" value="Spore Coat Polysaccharide Biosynthesis Protein SpsA, Chain A"/>
    <property type="match status" value="1"/>
</dbReference>
<dbReference type="SUPFAM" id="SSF53448">
    <property type="entry name" value="Nucleotide-diphospho-sugar transferases"/>
    <property type="match status" value="1"/>
</dbReference>
<dbReference type="GO" id="GO:0016740">
    <property type="term" value="F:transferase activity"/>
    <property type="evidence" value="ECO:0007669"/>
    <property type="project" value="UniProtKB-KW"/>
</dbReference>
<sequence length="308" mass="35501">MSNPALISIVLPTYNGARYLATSIESCIEQTYPHWELIVINDCSTDNTLEIANAFAEKDQRIRVVSNEQNLKLPMSLNKGFGLANGEYFTWTSDDNYYSKDALAVMLEALQNQPNATLVYADETLIDDDGKVTGTWLMGDVNQQVATWKGCGGCFLYKRHMQQALKGYDPAMFMIEDYDFFLRGFVQFQYCYLQRADLYYYRFHPASLTGRYMPYVAVLQKLVIEKQLDALSKKIQPNDFALLLRKLSVHYMVNKGHAAKYAHYMQLLRKVSFRQWLITLLYVPVKGFMRFALQAAKSVQLFFTQLFG</sequence>
<proteinExistence type="predicted"/>
<evidence type="ECO:0000313" key="3">
    <source>
        <dbReference type="Proteomes" id="UP000426027"/>
    </source>
</evidence>
<organism evidence="2 3">
    <name type="scientific">Phnomibacter ginsenosidimutans</name>
    <dbReference type="NCBI Taxonomy" id="2676868"/>
    <lineage>
        <taxon>Bacteria</taxon>
        <taxon>Pseudomonadati</taxon>
        <taxon>Bacteroidota</taxon>
        <taxon>Chitinophagia</taxon>
        <taxon>Chitinophagales</taxon>
        <taxon>Chitinophagaceae</taxon>
        <taxon>Phnomibacter</taxon>
    </lineage>
</organism>
<gene>
    <name evidence="2" type="ORF">GLV81_05565</name>
</gene>
<feature type="domain" description="Glycosyltransferase 2-like" evidence="1">
    <location>
        <begin position="8"/>
        <end position="117"/>
    </location>
</feature>
<accession>A0A6I6GL48</accession>
<dbReference type="KEGG" id="fls:GLV81_05565"/>
<evidence type="ECO:0000313" key="2">
    <source>
        <dbReference type="EMBL" id="QGW27632.1"/>
    </source>
</evidence>
<dbReference type="CDD" id="cd00761">
    <property type="entry name" value="Glyco_tranf_GTA_type"/>
    <property type="match status" value="1"/>
</dbReference>
<dbReference type="AlphaFoldDB" id="A0A6I6GL48"/>
<evidence type="ECO:0000259" key="1">
    <source>
        <dbReference type="Pfam" id="PF00535"/>
    </source>
</evidence>
<keyword evidence="3" id="KW-1185">Reference proteome</keyword>
<dbReference type="InterPro" id="IPR029044">
    <property type="entry name" value="Nucleotide-diphossugar_trans"/>
</dbReference>
<dbReference type="InterPro" id="IPR050834">
    <property type="entry name" value="Glycosyltransf_2"/>
</dbReference>